<dbReference type="AlphaFoldDB" id="A0A6C0BVI3"/>
<reference evidence="2" key="1">
    <citation type="journal article" date="2020" name="Nature">
        <title>Giant virus diversity and host interactions through global metagenomics.</title>
        <authorList>
            <person name="Schulz F."/>
            <person name="Roux S."/>
            <person name="Paez-Espino D."/>
            <person name="Jungbluth S."/>
            <person name="Walsh D.A."/>
            <person name="Denef V.J."/>
            <person name="McMahon K.D."/>
            <person name="Konstantinidis K.T."/>
            <person name="Eloe-Fadrosh E.A."/>
            <person name="Kyrpides N.C."/>
            <person name="Woyke T."/>
        </authorList>
    </citation>
    <scope>NUCLEOTIDE SEQUENCE</scope>
    <source>
        <strain evidence="2">GVMAG-M-3300019093-7</strain>
    </source>
</reference>
<feature type="region of interest" description="Disordered" evidence="1">
    <location>
        <begin position="258"/>
        <end position="285"/>
    </location>
</feature>
<accession>A0A6C0BVI3</accession>
<proteinExistence type="predicted"/>
<evidence type="ECO:0000313" key="2">
    <source>
        <dbReference type="EMBL" id="QHS96246.1"/>
    </source>
</evidence>
<dbReference type="EMBL" id="MN739267">
    <property type="protein sequence ID" value="QHS96246.1"/>
    <property type="molecule type" value="Genomic_DNA"/>
</dbReference>
<organism evidence="2">
    <name type="scientific">viral metagenome</name>
    <dbReference type="NCBI Taxonomy" id="1070528"/>
    <lineage>
        <taxon>unclassified sequences</taxon>
        <taxon>metagenomes</taxon>
        <taxon>organismal metagenomes</taxon>
    </lineage>
</organism>
<sequence length="310" mass="34522">MTEFIGGKTYNNSEIYTTTDHICRNNYPIIPIATLYNYFEKKSGSCCEKEKTPIDHYCNINHIVLNLIDLEESEFFNLFFHNSSKYFCVNKAVITNNNIVFSEQSFVSNNSKMNHFSLYNEVLKCFEENYNISVNNINPSTLISLQKEVYKSQSLASICGTQIGLSWDQVINTLISAGYIEYSTKNNCAPIIFQINFRFYSCAANVYLNVTFQYKVHITGYSLKNKCIISPCESDCSSSESSSYCESCGTSSCTCESSSSSCGNSSSSCSDLTSSCESSSKNCSSDCDTFSYYSKKSSSSCGTSCSSSTH</sequence>
<evidence type="ECO:0000256" key="1">
    <source>
        <dbReference type="SAM" id="MobiDB-lite"/>
    </source>
</evidence>
<protein>
    <submittedName>
        <fullName evidence="2">Uncharacterized protein</fullName>
    </submittedName>
</protein>
<name>A0A6C0BVI3_9ZZZZ</name>